<dbReference type="STRING" id="69.GLE_0038"/>
<dbReference type="KEGG" id="lez:GLE_0038"/>
<organism evidence="1 2">
    <name type="scientific">Lysobacter enzymogenes</name>
    <dbReference type="NCBI Taxonomy" id="69"/>
    <lineage>
        <taxon>Bacteria</taxon>
        <taxon>Pseudomonadati</taxon>
        <taxon>Pseudomonadota</taxon>
        <taxon>Gammaproteobacteria</taxon>
        <taxon>Lysobacterales</taxon>
        <taxon>Lysobacteraceae</taxon>
        <taxon>Lysobacter</taxon>
    </lineage>
</organism>
<gene>
    <name evidence="1" type="ORF">GLE_0038</name>
</gene>
<protein>
    <submittedName>
        <fullName evidence="1">Uncharacterized protein</fullName>
    </submittedName>
</protein>
<dbReference type="EMBL" id="CP013140">
    <property type="protein sequence ID" value="ALN55397.1"/>
    <property type="molecule type" value="Genomic_DNA"/>
</dbReference>
<dbReference type="Proteomes" id="UP000061569">
    <property type="component" value="Chromosome"/>
</dbReference>
<reference evidence="1 2" key="1">
    <citation type="submission" date="2015-11" db="EMBL/GenBank/DDBJ databases">
        <title>Genome sequences of Lysobacter enzymogenes strain C3 and Lysobacter antibioticus ATCC 29479.</title>
        <authorList>
            <person name="Kobayashi D.Y."/>
        </authorList>
    </citation>
    <scope>NUCLEOTIDE SEQUENCE [LARGE SCALE GENOMIC DNA]</scope>
    <source>
        <strain evidence="1 2">C3</strain>
    </source>
</reference>
<dbReference type="AlphaFoldDB" id="A0A0S2DA63"/>
<accession>A0A0S2DA63</accession>
<dbReference type="OrthoDB" id="1235206at2"/>
<evidence type="ECO:0000313" key="1">
    <source>
        <dbReference type="EMBL" id="ALN55397.1"/>
    </source>
</evidence>
<evidence type="ECO:0000313" key="2">
    <source>
        <dbReference type="Proteomes" id="UP000061569"/>
    </source>
</evidence>
<sequence length="147" mass="15301">MANLKLSQLPVASALAGDEIVPVVQGGQTRRSTAAALADARRGAWVAPTLNAPWTNFGDLFAAVGYRKDGNRVQLRGVVKSGAGGTVVFVLPAALRPSAQLIMTTLSDVAAPTRIDVRANGEVFVGLPPSAQVAWLTLDGISYCTDQ</sequence>
<name>A0A0S2DA63_LYSEN</name>
<dbReference type="PATRIC" id="fig|69.6.peg.45"/>
<proteinExistence type="predicted"/>